<dbReference type="GO" id="GO:0051301">
    <property type="term" value="P:cell division"/>
    <property type="evidence" value="ECO:0007669"/>
    <property type="project" value="UniProtKB-KW"/>
</dbReference>
<keyword evidence="4" id="KW-0378">Hydrolase</keyword>
<protein>
    <recommendedName>
        <fullName evidence="7">Inositol polyphosphate-related phosphatase domain-containing protein</fullName>
    </recommendedName>
</protein>
<dbReference type="SMART" id="SM00128">
    <property type="entry name" value="IPPc"/>
    <property type="match status" value="1"/>
</dbReference>
<comment type="similarity">
    <text evidence="2">Belongs to the inositol polyphosphate 5-phosphatase family.</text>
</comment>
<feature type="domain" description="Inositol polyphosphate-related phosphatase" evidence="7">
    <location>
        <begin position="60"/>
        <end position="391"/>
    </location>
</feature>
<evidence type="ECO:0000256" key="6">
    <source>
        <dbReference type="ARBA" id="ARBA00023306"/>
    </source>
</evidence>
<dbReference type="InterPro" id="IPR036915">
    <property type="entry name" value="Cyclin-like_sf"/>
</dbReference>
<sequence length="598" mass="68633">MWPRLVANKLIRKSVGSNNFVADFPPDTDQKLLEASGLADERPSFDSKSIFFNKFKTTHLNYKVFVSTWNVGGIVPDDGLDMEDLLETNKTPCDIYVLGFQEVVPLRASNVLGSDNNKVSAKWNSLIRGTLNKGVEAPHRDKNLSELKGINGISQDFRCIISKQMVGILITVWVRGDLWPYIRNPSVSCVGCGIMGCLGNKGSVSVRFQLHETSFCFVCSHLASGGRDRDERHRNSDVNEILTRSNFPRGTSHDLPKKILDHDRVIFLGDLNYRISLPEEKTRLLVERKDWNSLLENDQLRMEILNGQIFKGWKEGIVKFAPTYKYIPNSDLYYGCIAYKKDEKKRAPAWCDRIIWYGNGLKQHEYTRGETKISDHRPVKAIFTTEVTVLRREIAHLRRRLIEFLIQSTSQLELPPIVKYSSLSLFFDRFRPSVVRFLQKKKAEHWLLQPLTESNLQLFVLVSIWISCKMHCSRGLSVHRLKSLGDKMITEQLFTVRDFLEAELVFLKVLKFEVGTLNIAYSLLEDLFIQFKEVAKVGELLNFEACMDMMDLLYEKEETSVLFHSSKSLAASILVSSYIITVPKQQHEFPVLPWGKHS</sequence>
<keyword evidence="5" id="KW-0195">Cyclin</keyword>
<dbReference type="InterPro" id="IPR000300">
    <property type="entry name" value="IPPc"/>
</dbReference>
<dbReference type="SUPFAM" id="SSF47954">
    <property type="entry name" value="Cyclin-like"/>
    <property type="match status" value="1"/>
</dbReference>
<dbReference type="GO" id="GO:0004439">
    <property type="term" value="F:phosphatidylinositol-4,5-bisphosphate 5-phosphatase activity"/>
    <property type="evidence" value="ECO:0007669"/>
    <property type="project" value="TreeGrafter"/>
</dbReference>
<dbReference type="PANTHER" id="PTHR45666">
    <property type="entry name" value="TYPE IV INOSITOL POLYPHOSPHATE 5-PHOSPHATASE 9"/>
    <property type="match status" value="1"/>
</dbReference>
<dbReference type="AlphaFoldDB" id="A0A565BR43"/>
<dbReference type="GO" id="GO:0004445">
    <property type="term" value="F:inositol-polyphosphate 5-phosphatase activity"/>
    <property type="evidence" value="ECO:0007669"/>
    <property type="project" value="InterPro"/>
</dbReference>
<dbReference type="OrthoDB" id="62798at2759"/>
<accession>A0A565BR43</accession>
<dbReference type="Pfam" id="PF00134">
    <property type="entry name" value="Cyclin_N"/>
    <property type="match status" value="1"/>
</dbReference>
<evidence type="ECO:0000259" key="7">
    <source>
        <dbReference type="SMART" id="SM00128"/>
    </source>
</evidence>
<dbReference type="InterPro" id="IPR006671">
    <property type="entry name" value="Cyclin_N"/>
</dbReference>
<dbReference type="GO" id="GO:0034485">
    <property type="term" value="F:phosphatidylinositol-3,4,5-trisphosphate 5-phosphatase activity"/>
    <property type="evidence" value="ECO:0007669"/>
    <property type="project" value="TreeGrafter"/>
</dbReference>
<keyword evidence="3" id="KW-0132">Cell division</keyword>
<evidence type="ECO:0000256" key="1">
    <source>
        <dbReference type="ARBA" id="ARBA00008742"/>
    </source>
</evidence>
<dbReference type="InterPro" id="IPR036691">
    <property type="entry name" value="Endo/exonu/phosph_ase_sf"/>
</dbReference>
<keyword evidence="9" id="KW-1185">Reference proteome</keyword>
<evidence type="ECO:0000313" key="8">
    <source>
        <dbReference type="EMBL" id="VVB03838.1"/>
    </source>
</evidence>
<proteinExistence type="inferred from homology"/>
<dbReference type="Gene3D" id="3.60.10.10">
    <property type="entry name" value="Endonuclease/exonuclease/phosphatase"/>
    <property type="match status" value="1"/>
</dbReference>
<dbReference type="PANTHER" id="PTHR45666:SF18">
    <property type="entry name" value="TYPE IV INOSITOL POLYPHOSPHATE 5-PHOSPHATASE 9"/>
    <property type="match status" value="1"/>
</dbReference>
<gene>
    <name evidence="8" type="ORF">ANE_LOCUS14282</name>
</gene>
<dbReference type="EMBL" id="CABITT030000005">
    <property type="protein sequence ID" value="VVB03838.1"/>
    <property type="molecule type" value="Genomic_DNA"/>
</dbReference>
<comment type="caution">
    <text evidence="8">The sequence shown here is derived from an EMBL/GenBank/DDBJ whole genome shotgun (WGS) entry which is preliminary data.</text>
</comment>
<dbReference type="FunFam" id="1.10.472.10:FF:000109">
    <property type="entry name" value="Cyclin-J18-like"/>
    <property type="match status" value="1"/>
</dbReference>
<dbReference type="GO" id="GO:0046856">
    <property type="term" value="P:phosphatidylinositol dephosphorylation"/>
    <property type="evidence" value="ECO:0007669"/>
    <property type="project" value="InterPro"/>
</dbReference>
<dbReference type="Gene3D" id="1.10.472.10">
    <property type="entry name" value="Cyclin-like"/>
    <property type="match status" value="1"/>
</dbReference>
<dbReference type="InterPro" id="IPR045849">
    <property type="entry name" value="IP5P_plant"/>
</dbReference>
<evidence type="ECO:0000256" key="5">
    <source>
        <dbReference type="ARBA" id="ARBA00023127"/>
    </source>
</evidence>
<evidence type="ECO:0000256" key="3">
    <source>
        <dbReference type="ARBA" id="ARBA00022618"/>
    </source>
</evidence>
<dbReference type="Pfam" id="PF22669">
    <property type="entry name" value="Exo_endo_phos2"/>
    <property type="match status" value="1"/>
</dbReference>
<comment type="similarity">
    <text evidence="1">Belongs to the cyclin family.</text>
</comment>
<evidence type="ECO:0000256" key="2">
    <source>
        <dbReference type="ARBA" id="ARBA00010768"/>
    </source>
</evidence>
<dbReference type="FunFam" id="3.60.10.10:FF:000053">
    <property type="entry name" value="Type IV inositol polyphosphate 5-phosphatase 9"/>
    <property type="match status" value="1"/>
</dbReference>
<evidence type="ECO:0000313" key="9">
    <source>
        <dbReference type="Proteomes" id="UP000489600"/>
    </source>
</evidence>
<reference evidence="8" key="1">
    <citation type="submission" date="2019-07" db="EMBL/GenBank/DDBJ databases">
        <authorList>
            <person name="Dittberner H."/>
        </authorList>
    </citation>
    <scope>NUCLEOTIDE SEQUENCE [LARGE SCALE GENOMIC DNA]</scope>
</reference>
<organism evidence="8 9">
    <name type="scientific">Arabis nemorensis</name>
    <dbReference type="NCBI Taxonomy" id="586526"/>
    <lineage>
        <taxon>Eukaryota</taxon>
        <taxon>Viridiplantae</taxon>
        <taxon>Streptophyta</taxon>
        <taxon>Embryophyta</taxon>
        <taxon>Tracheophyta</taxon>
        <taxon>Spermatophyta</taxon>
        <taxon>Magnoliopsida</taxon>
        <taxon>eudicotyledons</taxon>
        <taxon>Gunneridae</taxon>
        <taxon>Pentapetalae</taxon>
        <taxon>rosids</taxon>
        <taxon>malvids</taxon>
        <taxon>Brassicales</taxon>
        <taxon>Brassicaceae</taxon>
        <taxon>Arabideae</taxon>
        <taxon>Arabis</taxon>
    </lineage>
</organism>
<dbReference type="SUPFAM" id="SSF56219">
    <property type="entry name" value="DNase I-like"/>
    <property type="match status" value="1"/>
</dbReference>
<dbReference type="Proteomes" id="UP000489600">
    <property type="component" value="Unassembled WGS sequence"/>
</dbReference>
<name>A0A565BR43_9BRAS</name>
<evidence type="ECO:0000256" key="4">
    <source>
        <dbReference type="ARBA" id="ARBA00022801"/>
    </source>
</evidence>
<keyword evidence="6" id="KW-0131">Cell cycle</keyword>